<accession>A0A239PLA0</accession>
<dbReference type="Proteomes" id="UP000198346">
    <property type="component" value="Unassembled WGS sequence"/>
</dbReference>
<protein>
    <recommendedName>
        <fullName evidence="3">FlgN protein</fullName>
    </recommendedName>
</protein>
<organism evidence="1 2">
    <name type="scientific">Amphiplicatus metriothermophilus</name>
    <dbReference type="NCBI Taxonomy" id="1519374"/>
    <lineage>
        <taxon>Bacteria</taxon>
        <taxon>Pseudomonadati</taxon>
        <taxon>Pseudomonadota</taxon>
        <taxon>Alphaproteobacteria</taxon>
        <taxon>Parvularculales</taxon>
        <taxon>Parvularculaceae</taxon>
        <taxon>Amphiplicatus</taxon>
    </lineage>
</organism>
<gene>
    <name evidence="1" type="ORF">SAMN06297382_0842</name>
</gene>
<keyword evidence="2" id="KW-1185">Reference proteome</keyword>
<dbReference type="AlphaFoldDB" id="A0A239PLA0"/>
<dbReference type="RefSeq" id="WP_089411290.1">
    <property type="nucleotide sequence ID" value="NZ_FZQA01000001.1"/>
</dbReference>
<sequence length="128" mass="13853">MQTDRTLKDVIEALRGALAEEKRIILEGRYDALGPVAARKESLAEELDRMLLEPRIAAQAPAWRKQIAALAALAKENEAVIDAAKAGVAGARRRINEILSRQRNVGVYGETGEKLLAPGAGVTRQKLA</sequence>
<evidence type="ECO:0000313" key="2">
    <source>
        <dbReference type="Proteomes" id="UP000198346"/>
    </source>
</evidence>
<evidence type="ECO:0008006" key="3">
    <source>
        <dbReference type="Google" id="ProtNLM"/>
    </source>
</evidence>
<reference evidence="1 2" key="1">
    <citation type="submission" date="2017-07" db="EMBL/GenBank/DDBJ databases">
        <authorList>
            <person name="Sun Z.S."/>
            <person name="Albrecht U."/>
            <person name="Echele G."/>
            <person name="Lee C.C."/>
        </authorList>
    </citation>
    <scope>NUCLEOTIDE SEQUENCE [LARGE SCALE GENOMIC DNA]</scope>
    <source>
        <strain evidence="1 2">CGMCC 1.12710</strain>
    </source>
</reference>
<dbReference type="EMBL" id="FZQA01000001">
    <property type="protein sequence ID" value="SNT68340.1"/>
    <property type="molecule type" value="Genomic_DNA"/>
</dbReference>
<evidence type="ECO:0000313" key="1">
    <source>
        <dbReference type="EMBL" id="SNT68340.1"/>
    </source>
</evidence>
<name>A0A239PLA0_9PROT</name>
<proteinExistence type="predicted"/>